<evidence type="ECO:0000259" key="2">
    <source>
        <dbReference type="PROSITE" id="PS50943"/>
    </source>
</evidence>
<dbReference type="CDD" id="cd00093">
    <property type="entry name" value="HTH_XRE"/>
    <property type="match status" value="1"/>
</dbReference>
<comment type="caution">
    <text evidence="3">The sequence shown here is derived from an EMBL/GenBank/DDBJ whole genome shotgun (WGS) entry which is preliminary data.</text>
</comment>
<dbReference type="AlphaFoldDB" id="A0A4R4KGD0"/>
<proteinExistence type="predicted"/>
<dbReference type="InterPro" id="IPR001387">
    <property type="entry name" value="Cro/C1-type_HTH"/>
</dbReference>
<gene>
    <name evidence="3" type="ORF">EZE20_08015</name>
</gene>
<dbReference type="SMART" id="SM00530">
    <property type="entry name" value="HTH_XRE"/>
    <property type="match status" value="1"/>
</dbReference>
<dbReference type="OrthoDB" id="3831186at2"/>
<protein>
    <submittedName>
        <fullName evidence="3">XRE family transcriptional regulator</fullName>
    </submittedName>
</protein>
<dbReference type="Pfam" id="PF01381">
    <property type="entry name" value="HTH_3"/>
    <property type="match status" value="1"/>
</dbReference>
<sequence>MSIVSNNIKYLRRLNGLTQEQFARKIGIKRSLLGAYEEARANPNLINLKNMAHAFGISVDQLLKNDLRKIRETPNLGLPYNQDSYSPQSPLLNDTAIQQPPQPLAAVIARFQPPRPTLRTVARPIALKPIHQPNPTLPSPHSQSVSSATMEPMRFNNHFESPPIATQTAAKDSPTNHQTIQWVRQSQTEQYLNNHQNTSFLASLPVFQLPNLPSGHYRAFEAGLDFTFPGALLVGTFIRNWYDIKDNVLYVFILRKHGIVCRRALNLVKTKGILVLNSDVASALPIEISIKEVLEVWEINAFISQTLPVPTPSAPKLKSLLEDLREELNRTDFGQNLLM</sequence>
<dbReference type="GO" id="GO:0003677">
    <property type="term" value="F:DNA binding"/>
    <property type="evidence" value="ECO:0007669"/>
    <property type="project" value="UniProtKB-KW"/>
</dbReference>
<dbReference type="Proteomes" id="UP000295706">
    <property type="component" value="Unassembled WGS sequence"/>
</dbReference>
<evidence type="ECO:0000256" key="1">
    <source>
        <dbReference type="ARBA" id="ARBA00023125"/>
    </source>
</evidence>
<dbReference type="EMBL" id="SMJU01000004">
    <property type="protein sequence ID" value="TDB67048.1"/>
    <property type="molecule type" value="Genomic_DNA"/>
</dbReference>
<dbReference type="Gene3D" id="1.10.260.40">
    <property type="entry name" value="lambda repressor-like DNA-binding domains"/>
    <property type="match status" value="1"/>
</dbReference>
<feature type="domain" description="HTH cro/C1-type" evidence="2">
    <location>
        <begin position="8"/>
        <end position="62"/>
    </location>
</feature>
<dbReference type="PANTHER" id="PTHR46558">
    <property type="entry name" value="TRACRIPTIONAL REGULATORY PROTEIN-RELATED-RELATED"/>
    <property type="match status" value="1"/>
</dbReference>
<dbReference type="PROSITE" id="PS50943">
    <property type="entry name" value="HTH_CROC1"/>
    <property type="match status" value="1"/>
</dbReference>
<dbReference type="SUPFAM" id="SSF47413">
    <property type="entry name" value="lambda repressor-like DNA-binding domains"/>
    <property type="match status" value="1"/>
</dbReference>
<dbReference type="InterPro" id="IPR010982">
    <property type="entry name" value="Lambda_DNA-bd_dom_sf"/>
</dbReference>
<evidence type="ECO:0000313" key="3">
    <source>
        <dbReference type="EMBL" id="TDB67048.1"/>
    </source>
</evidence>
<organism evidence="3 4">
    <name type="scientific">Arundinibacter roseus</name>
    <dbReference type="NCBI Taxonomy" id="2070510"/>
    <lineage>
        <taxon>Bacteria</taxon>
        <taxon>Pseudomonadati</taxon>
        <taxon>Bacteroidota</taxon>
        <taxon>Cytophagia</taxon>
        <taxon>Cytophagales</taxon>
        <taxon>Spirosomataceae</taxon>
        <taxon>Arundinibacter</taxon>
    </lineage>
</organism>
<dbReference type="PANTHER" id="PTHR46558:SF11">
    <property type="entry name" value="HTH-TYPE TRANSCRIPTIONAL REGULATOR XRE"/>
    <property type="match status" value="1"/>
</dbReference>
<keyword evidence="4" id="KW-1185">Reference proteome</keyword>
<keyword evidence="1" id="KW-0238">DNA-binding</keyword>
<reference evidence="3 4" key="1">
    <citation type="submission" date="2019-02" db="EMBL/GenBank/DDBJ databases">
        <title>Arundinibacter roseus gen. nov., sp. nov., a new member of the family Cytophagaceae.</title>
        <authorList>
            <person name="Szuroczki S."/>
            <person name="Khayer B."/>
            <person name="Sproer C."/>
            <person name="Toumi M."/>
            <person name="Szabo A."/>
            <person name="Felfoldi T."/>
            <person name="Schumann P."/>
            <person name="Toth E."/>
        </authorList>
    </citation>
    <scope>NUCLEOTIDE SEQUENCE [LARGE SCALE GENOMIC DNA]</scope>
    <source>
        <strain evidence="3 4">DMA-k-7a</strain>
    </source>
</reference>
<name>A0A4R4KGD0_9BACT</name>
<accession>A0A4R4KGD0</accession>
<evidence type="ECO:0000313" key="4">
    <source>
        <dbReference type="Proteomes" id="UP000295706"/>
    </source>
</evidence>
<dbReference type="RefSeq" id="WP_132116303.1">
    <property type="nucleotide sequence ID" value="NZ_SMJU01000004.1"/>
</dbReference>